<organism evidence="1 2">
    <name type="scientific">Alteromonas confluentis</name>
    <dbReference type="NCBI Taxonomy" id="1656094"/>
    <lineage>
        <taxon>Bacteria</taxon>
        <taxon>Pseudomonadati</taxon>
        <taxon>Pseudomonadota</taxon>
        <taxon>Gammaproteobacteria</taxon>
        <taxon>Alteromonadales</taxon>
        <taxon>Alteromonadaceae</taxon>
        <taxon>Alteromonas/Salinimonas group</taxon>
        <taxon>Alteromonas</taxon>
    </lineage>
</organism>
<proteinExistence type="predicted"/>
<evidence type="ECO:0000313" key="2">
    <source>
        <dbReference type="Proteomes" id="UP000175691"/>
    </source>
</evidence>
<sequence>MSIIQPPTILDVEASGFGSDSFPIEIGVKRADGARFCRLIKPYPGWHHWSSEAEALHGISRKQLEKYGQSGIEVCKQLNAFMGKHVAYSDGWVVDYPWLINLYAEAGVLMTFKLSALEYILSETQMEHWHATKQTLMEANSVSRHRASVDAELIQQTYISTASLPALAER</sequence>
<dbReference type="AlphaFoldDB" id="A0A1E7Z777"/>
<dbReference type="STRING" id="1656094.BFC18_21265"/>
<dbReference type="EMBL" id="MDHN01000041">
    <property type="protein sequence ID" value="OFC69244.1"/>
    <property type="molecule type" value="Genomic_DNA"/>
</dbReference>
<evidence type="ECO:0008006" key="3">
    <source>
        <dbReference type="Google" id="ProtNLM"/>
    </source>
</evidence>
<reference evidence="1 2" key="1">
    <citation type="submission" date="2016-08" db="EMBL/GenBank/DDBJ databases">
        <authorList>
            <person name="Seilhamer J.J."/>
        </authorList>
    </citation>
    <scope>NUCLEOTIDE SEQUENCE [LARGE SCALE GENOMIC DNA]</scope>
    <source>
        <strain evidence="1 2">KCTC 42603</strain>
    </source>
</reference>
<dbReference type="Gene3D" id="3.30.420.10">
    <property type="entry name" value="Ribonuclease H-like superfamily/Ribonuclease H"/>
    <property type="match status" value="1"/>
</dbReference>
<dbReference type="Proteomes" id="UP000175691">
    <property type="component" value="Unassembled WGS sequence"/>
</dbReference>
<comment type="caution">
    <text evidence="1">The sequence shown here is derived from an EMBL/GenBank/DDBJ whole genome shotgun (WGS) entry which is preliminary data.</text>
</comment>
<protein>
    <recommendedName>
        <fullName evidence="3">Exonuclease domain-containing protein</fullName>
    </recommendedName>
</protein>
<evidence type="ECO:0000313" key="1">
    <source>
        <dbReference type="EMBL" id="OFC69244.1"/>
    </source>
</evidence>
<dbReference type="RefSeq" id="WP_070127516.1">
    <property type="nucleotide sequence ID" value="NZ_MDHN01000041.1"/>
</dbReference>
<dbReference type="SUPFAM" id="SSF53098">
    <property type="entry name" value="Ribonuclease H-like"/>
    <property type="match status" value="1"/>
</dbReference>
<dbReference type="InterPro" id="IPR036397">
    <property type="entry name" value="RNaseH_sf"/>
</dbReference>
<dbReference type="InterPro" id="IPR012337">
    <property type="entry name" value="RNaseH-like_sf"/>
</dbReference>
<dbReference type="OrthoDB" id="5705783at2"/>
<keyword evidence="2" id="KW-1185">Reference proteome</keyword>
<accession>A0A1E7Z777</accession>
<name>A0A1E7Z777_9ALTE</name>
<gene>
    <name evidence="1" type="ORF">BFC18_21265</name>
</gene>
<dbReference type="GO" id="GO:0003676">
    <property type="term" value="F:nucleic acid binding"/>
    <property type="evidence" value="ECO:0007669"/>
    <property type="project" value="InterPro"/>
</dbReference>